<name>A0A5B2VEX5_9HYPH</name>
<dbReference type="InterPro" id="IPR036390">
    <property type="entry name" value="WH_DNA-bd_sf"/>
</dbReference>
<reference evidence="4 5" key="1">
    <citation type="submission" date="2019-09" db="EMBL/GenBank/DDBJ databases">
        <title>Salinarimonas rosea gen. nov., sp. nov., a new member of the a-2 subgroup of the Proteobacteria.</title>
        <authorList>
            <person name="Liu J."/>
        </authorList>
    </citation>
    <scope>NUCLEOTIDE SEQUENCE [LARGE SCALE GENOMIC DNA]</scope>
    <source>
        <strain evidence="4 5">BN140002</strain>
    </source>
</reference>
<dbReference type="InterPro" id="IPR000835">
    <property type="entry name" value="HTH_MarR-typ"/>
</dbReference>
<dbReference type="AlphaFoldDB" id="A0A5B2VEX5"/>
<evidence type="ECO:0000256" key="1">
    <source>
        <dbReference type="ARBA" id="ARBA00022679"/>
    </source>
</evidence>
<dbReference type="EMBL" id="VUOA01000019">
    <property type="protein sequence ID" value="KAA2237395.1"/>
    <property type="molecule type" value="Genomic_DNA"/>
</dbReference>
<dbReference type="Pfam" id="PF12802">
    <property type="entry name" value="MarR_2"/>
    <property type="match status" value="1"/>
</dbReference>
<dbReference type="RefSeq" id="WP_149817162.1">
    <property type="nucleotide sequence ID" value="NZ_VUOA01000019.1"/>
</dbReference>
<dbReference type="SMART" id="SM00347">
    <property type="entry name" value="HTH_MARR"/>
    <property type="match status" value="1"/>
</dbReference>
<sequence>MTETTLDRTQAVRRFTRFYTRRLGVLEEGLLGSDLTLVEARVLYELATREAPMAGAIAADLGLDAGYLSRILRRFVERGLLARTRSESDGRRRVLALTPLGRETFAPLDRRSREQVGALMSRLSDVDQHRLVSAMATIETLLGDGEAAGAAYGLRPHRPGDMGWIVHRHGALYAQEYGWDDTFEALVAEIAAGFVKSFDPKGDRCWIAEKDGEIVGSVLLVRQDATTAKLRLLYVEPKARGLGIGRRFVAEAVAFARGAGYRRITLWTNDILHAARRLYAEAGFRLVQEEPHHSFGQDLVGEVWELLLDPPSP</sequence>
<keyword evidence="1" id="KW-0808">Transferase</keyword>
<dbReference type="Gene3D" id="1.10.10.10">
    <property type="entry name" value="Winged helix-like DNA-binding domain superfamily/Winged helix DNA-binding domain"/>
    <property type="match status" value="1"/>
</dbReference>
<dbReference type="PROSITE" id="PS51186">
    <property type="entry name" value="GNAT"/>
    <property type="match status" value="1"/>
</dbReference>
<dbReference type="OrthoDB" id="273614at2"/>
<dbReference type="SUPFAM" id="SSF55729">
    <property type="entry name" value="Acyl-CoA N-acyltransferases (Nat)"/>
    <property type="match status" value="1"/>
</dbReference>
<feature type="domain" description="N-acetyltransferase" evidence="3">
    <location>
        <begin position="152"/>
        <end position="310"/>
    </location>
</feature>
<reference evidence="4 5" key="2">
    <citation type="submission" date="2019-09" db="EMBL/GenBank/DDBJ databases">
        <authorList>
            <person name="Jin C."/>
        </authorList>
    </citation>
    <scope>NUCLEOTIDE SEQUENCE [LARGE SCALE GENOMIC DNA]</scope>
    <source>
        <strain evidence="4 5">BN140002</strain>
    </source>
</reference>
<dbReference type="GO" id="GO:0003700">
    <property type="term" value="F:DNA-binding transcription factor activity"/>
    <property type="evidence" value="ECO:0007669"/>
    <property type="project" value="InterPro"/>
</dbReference>
<feature type="domain" description="HTH marR-type" evidence="2">
    <location>
        <begin position="5"/>
        <end position="140"/>
    </location>
</feature>
<organism evidence="4 5">
    <name type="scientific">Salinarimonas soli</name>
    <dbReference type="NCBI Taxonomy" id="1638099"/>
    <lineage>
        <taxon>Bacteria</taxon>
        <taxon>Pseudomonadati</taxon>
        <taxon>Pseudomonadota</taxon>
        <taxon>Alphaproteobacteria</taxon>
        <taxon>Hyphomicrobiales</taxon>
        <taxon>Salinarimonadaceae</taxon>
        <taxon>Salinarimonas</taxon>
    </lineage>
</organism>
<dbReference type="InterPro" id="IPR036388">
    <property type="entry name" value="WH-like_DNA-bd_sf"/>
</dbReference>
<dbReference type="Gene3D" id="3.40.630.30">
    <property type="match status" value="1"/>
</dbReference>
<protein>
    <submittedName>
        <fullName evidence="4">MarR family transcriptional regulator</fullName>
    </submittedName>
</protein>
<dbReference type="PANTHER" id="PTHR13947:SF37">
    <property type="entry name" value="LD18367P"/>
    <property type="match status" value="1"/>
</dbReference>
<dbReference type="SUPFAM" id="SSF46785">
    <property type="entry name" value="Winged helix' DNA-binding domain"/>
    <property type="match status" value="1"/>
</dbReference>
<evidence type="ECO:0000259" key="3">
    <source>
        <dbReference type="PROSITE" id="PS51186"/>
    </source>
</evidence>
<dbReference type="InterPro" id="IPR016181">
    <property type="entry name" value="Acyl_CoA_acyltransferase"/>
</dbReference>
<dbReference type="PROSITE" id="PS50995">
    <property type="entry name" value="HTH_MARR_2"/>
    <property type="match status" value="1"/>
</dbReference>
<evidence type="ECO:0000313" key="4">
    <source>
        <dbReference type="EMBL" id="KAA2237395.1"/>
    </source>
</evidence>
<dbReference type="Pfam" id="PF00583">
    <property type="entry name" value="Acetyltransf_1"/>
    <property type="match status" value="1"/>
</dbReference>
<dbReference type="InterPro" id="IPR000182">
    <property type="entry name" value="GNAT_dom"/>
</dbReference>
<comment type="caution">
    <text evidence="4">The sequence shown here is derived from an EMBL/GenBank/DDBJ whole genome shotgun (WGS) entry which is preliminary data.</text>
</comment>
<evidence type="ECO:0000313" key="5">
    <source>
        <dbReference type="Proteomes" id="UP000323142"/>
    </source>
</evidence>
<dbReference type="PANTHER" id="PTHR13947">
    <property type="entry name" value="GNAT FAMILY N-ACETYLTRANSFERASE"/>
    <property type="match status" value="1"/>
</dbReference>
<gene>
    <name evidence="4" type="ORF">F0L46_10370</name>
</gene>
<dbReference type="CDD" id="cd04301">
    <property type="entry name" value="NAT_SF"/>
    <property type="match status" value="1"/>
</dbReference>
<keyword evidence="5" id="KW-1185">Reference proteome</keyword>
<dbReference type="GO" id="GO:0008080">
    <property type="term" value="F:N-acetyltransferase activity"/>
    <property type="evidence" value="ECO:0007669"/>
    <property type="project" value="InterPro"/>
</dbReference>
<accession>A0A5B2VEX5</accession>
<proteinExistence type="predicted"/>
<dbReference type="InterPro" id="IPR050769">
    <property type="entry name" value="NAT_camello-type"/>
</dbReference>
<dbReference type="Proteomes" id="UP000323142">
    <property type="component" value="Unassembled WGS sequence"/>
</dbReference>
<evidence type="ECO:0000259" key="2">
    <source>
        <dbReference type="PROSITE" id="PS50995"/>
    </source>
</evidence>